<feature type="compositionally biased region" description="Polar residues" evidence="1">
    <location>
        <begin position="15"/>
        <end position="27"/>
    </location>
</feature>
<feature type="compositionally biased region" description="Low complexity" evidence="1">
    <location>
        <begin position="75"/>
        <end position="95"/>
    </location>
</feature>
<feature type="compositionally biased region" description="Basic residues" evidence="1">
    <location>
        <begin position="32"/>
        <end position="43"/>
    </location>
</feature>
<dbReference type="KEGG" id="ptm:GSPATT00032778001"/>
<evidence type="ECO:0000313" key="2">
    <source>
        <dbReference type="EMBL" id="CAK62926.1"/>
    </source>
</evidence>
<evidence type="ECO:0000256" key="1">
    <source>
        <dbReference type="SAM" id="MobiDB-lite"/>
    </source>
</evidence>
<dbReference type="GeneID" id="5016108"/>
<dbReference type="InParanoid" id="A0BWK9"/>
<evidence type="ECO:0000313" key="3">
    <source>
        <dbReference type="Proteomes" id="UP000000600"/>
    </source>
</evidence>
<proteinExistence type="predicted"/>
<keyword evidence="3" id="KW-1185">Reference proteome</keyword>
<protein>
    <submittedName>
        <fullName evidence="2">Uncharacterized protein</fullName>
    </submittedName>
</protein>
<feature type="compositionally biased region" description="Basic residues" evidence="1">
    <location>
        <begin position="1"/>
        <end position="11"/>
    </location>
</feature>
<dbReference type="Proteomes" id="UP000000600">
    <property type="component" value="Unassembled WGS sequence"/>
</dbReference>
<sequence>MQSLNPRKRYPSKTIVVNNNTTSFQSEDNPKRRPKQLRTSKQIKRCNILERQELKQANQFPANLKRISDSESDSDVSIQKSIQSGSSDSSVNSVKTIKSHSSSRMRRNLNQQTQDVFSKTIRQTKSQKDTQKEEIQQKLFDKMVDKGTLNNYLLNQEIEQFDSTIKRRNQYQKNSKNQELSEIFSSPQNDDNQSNASAQQKEKQDLQIVQQQNENFCFSPQFSMQTPMAEISSTYLCPRVSDLHLSLDGFGPSSINSQSQSSIAVIKQQFINRLLISYKTCPNNMRKFVKEQIVMMAHNLQNIENSKVLKNII</sequence>
<dbReference type="RefSeq" id="XP_001430324.1">
    <property type="nucleotide sequence ID" value="XM_001430287.1"/>
</dbReference>
<dbReference type="EMBL" id="CT868022">
    <property type="protein sequence ID" value="CAK62926.1"/>
    <property type="molecule type" value="Genomic_DNA"/>
</dbReference>
<name>A0BWK9_PARTE</name>
<feature type="region of interest" description="Disordered" evidence="1">
    <location>
        <begin position="184"/>
        <end position="205"/>
    </location>
</feature>
<reference evidence="2 3" key="1">
    <citation type="journal article" date="2006" name="Nature">
        <title>Global trends of whole-genome duplications revealed by the ciliate Paramecium tetraurelia.</title>
        <authorList>
            <consortium name="Genoscope"/>
            <person name="Aury J.-M."/>
            <person name="Jaillon O."/>
            <person name="Duret L."/>
            <person name="Noel B."/>
            <person name="Jubin C."/>
            <person name="Porcel B.M."/>
            <person name="Segurens B."/>
            <person name="Daubin V."/>
            <person name="Anthouard V."/>
            <person name="Aiach N."/>
            <person name="Arnaiz O."/>
            <person name="Billaut A."/>
            <person name="Beisson J."/>
            <person name="Blanc I."/>
            <person name="Bouhouche K."/>
            <person name="Camara F."/>
            <person name="Duharcourt S."/>
            <person name="Guigo R."/>
            <person name="Gogendeau D."/>
            <person name="Katinka M."/>
            <person name="Keller A.-M."/>
            <person name="Kissmehl R."/>
            <person name="Klotz C."/>
            <person name="Koll F."/>
            <person name="Le Moue A."/>
            <person name="Lepere C."/>
            <person name="Malinsky S."/>
            <person name="Nowacki M."/>
            <person name="Nowak J.K."/>
            <person name="Plattner H."/>
            <person name="Poulain J."/>
            <person name="Ruiz F."/>
            <person name="Serrano V."/>
            <person name="Zagulski M."/>
            <person name="Dessen P."/>
            <person name="Betermier M."/>
            <person name="Weissenbach J."/>
            <person name="Scarpelli C."/>
            <person name="Schachter V."/>
            <person name="Sperling L."/>
            <person name="Meyer E."/>
            <person name="Cohen J."/>
            <person name="Wincker P."/>
        </authorList>
    </citation>
    <scope>NUCLEOTIDE SEQUENCE [LARGE SCALE GENOMIC DNA]</scope>
    <source>
        <strain evidence="2 3">Stock d4-2</strain>
    </source>
</reference>
<feature type="region of interest" description="Disordered" evidence="1">
    <location>
        <begin position="1"/>
        <end position="43"/>
    </location>
</feature>
<feature type="region of interest" description="Disordered" evidence="1">
    <location>
        <begin position="61"/>
        <end position="115"/>
    </location>
</feature>
<dbReference type="OrthoDB" id="324164at2759"/>
<dbReference type="HOGENOM" id="CLU_1032279_0_0_1"/>
<gene>
    <name evidence="2" type="ORF">GSPATT00032778001</name>
</gene>
<dbReference type="AlphaFoldDB" id="A0BWK9"/>
<accession>A0BWK9</accession>
<organism evidence="2 3">
    <name type="scientific">Paramecium tetraurelia</name>
    <dbReference type="NCBI Taxonomy" id="5888"/>
    <lineage>
        <taxon>Eukaryota</taxon>
        <taxon>Sar</taxon>
        <taxon>Alveolata</taxon>
        <taxon>Ciliophora</taxon>
        <taxon>Intramacronucleata</taxon>
        <taxon>Oligohymenophorea</taxon>
        <taxon>Peniculida</taxon>
        <taxon>Parameciidae</taxon>
        <taxon>Paramecium</taxon>
    </lineage>
</organism>
<feature type="compositionally biased region" description="Basic residues" evidence="1">
    <location>
        <begin position="97"/>
        <end position="107"/>
    </location>
</feature>
<feature type="compositionally biased region" description="Polar residues" evidence="1">
    <location>
        <begin position="184"/>
        <end position="199"/>
    </location>
</feature>